<dbReference type="OrthoDB" id="6762194at2"/>
<name>A0A5E6ZFH6_PSEFL</name>
<evidence type="ECO:0000256" key="1">
    <source>
        <dbReference type="ARBA" id="ARBA00009075"/>
    </source>
</evidence>
<evidence type="ECO:0000313" key="5">
    <source>
        <dbReference type="Proteomes" id="UP000409037"/>
    </source>
</evidence>
<dbReference type="EC" id="3.4.21.-" evidence="4"/>
<evidence type="ECO:0000256" key="3">
    <source>
        <dbReference type="ARBA" id="ARBA00022729"/>
    </source>
</evidence>
<dbReference type="InterPro" id="IPR005318">
    <property type="entry name" value="OM_porin_bac"/>
</dbReference>
<dbReference type="Pfam" id="PF03573">
    <property type="entry name" value="OprD"/>
    <property type="match status" value="1"/>
</dbReference>
<sequence length="447" mass="49422" precursor="true">MQMVRSAPQVAGSLAAALFMAPMAVQAKDTGFIEDSSLTLNTRQWYSHEIGRKDTYFSAQTSQGRRAVRDRTAWLEGFKLDYVSGFTQGMVGFGLDLSAYAAVALERGKLATAGGSNRLLVDKDGDVVDDWSKVGVAALKFKVSDTVLKVGRHQVKTPVMGYSDTRTLPAAFDGVSLESHDVKGLTIKSGYFDRATPRTGAGSQDLTPSFGNRLVTSDWVAYAGADYLASNGWRASAYVSRFEDVWDREYVGLGQKFNWDAITTDIQFDFYNTQSSGQEVAGKIDQQAYGLSITPVYKNHMLKVGLQQIKGDEYFDYVAESNAINLPNTMLSYYNGPNERSFQVNYINDFAAYGVPGFKTILWYIKGWGIDGTHYDGGPDGIYSSVLKQSDESHYEVGTFVSYVVQSGQLKGVNLLSGYAWHRASENQIEGNLEEFRLIVNVPFKIF</sequence>
<comment type="similarity">
    <text evidence="1">Belongs to the outer membrane porin (Opr) (TC 1.B.25) family.</text>
</comment>
<dbReference type="EMBL" id="CABVHU010000001">
    <property type="protein sequence ID" value="VVN64786.1"/>
    <property type="molecule type" value="Genomic_DNA"/>
</dbReference>
<dbReference type="GO" id="GO:0016787">
    <property type="term" value="F:hydrolase activity"/>
    <property type="evidence" value="ECO:0007669"/>
    <property type="project" value="UniProtKB-KW"/>
</dbReference>
<keyword evidence="2" id="KW-0813">Transport</keyword>
<keyword evidence="3" id="KW-0732">Signal</keyword>
<protein>
    <submittedName>
        <fullName evidence="4">Porin D</fullName>
        <ecNumber evidence="4">3.4.21.-</ecNumber>
    </submittedName>
</protein>
<proteinExistence type="inferred from homology"/>
<dbReference type="Proteomes" id="UP000409037">
    <property type="component" value="Unassembled WGS sequence"/>
</dbReference>
<dbReference type="GO" id="GO:0016020">
    <property type="term" value="C:membrane"/>
    <property type="evidence" value="ECO:0007669"/>
    <property type="project" value="InterPro"/>
</dbReference>
<dbReference type="InterPro" id="IPR023614">
    <property type="entry name" value="Porin_dom_sf"/>
</dbReference>
<keyword evidence="4" id="KW-0378">Hydrolase</keyword>
<dbReference type="AlphaFoldDB" id="A0A5E6ZFH6"/>
<dbReference type="Gene3D" id="2.40.160.10">
    <property type="entry name" value="Porin"/>
    <property type="match status" value="1"/>
</dbReference>
<organism evidence="4 5">
    <name type="scientific">Pseudomonas fluorescens</name>
    <dbReference type="NCBI Taxonomy" id="294"/>
    <lineage>
        <taxon>Bacteria</taxon>
        <taxon>Pseudomonadati</taxon>
        <taxon>Pseudomonadota</taxon>
        <taxon>Gammaproteobacteria</taxon>
        <taxon>Pseudomonadales</taxon>
        <taxon>Pseudomonadaceae</taxon>
        <taxon>Pseudomonas</taxon>
    </lineage>
</organism>
<accession>A0A5E6ZFH6</accession>
<reference evidence="4 5" key="1">
    <citation type="submission" date="2019-09" db="EMBL/GenBank/DDBJ databases">
        <authorList>
            <person name="Chandra G."/>
            <person name="Truman W A."/>
        </authorList>
    </citation>
    <scope>NUCLEOTIDE SEQUENCE [LARGE SCALE GENOMIC DNA]</scope>
    <source>
        <strain evidence="4">PS833</strain>
    </source>
</reference>
<dbReference type="GO" id="GO:0015288">
    <property type="term" value="F:porin activity"/>
    <property type="evidence" value="ECO:0007669"/>
    <property type="project" value="TreeGrafter"/>
</dbReference>
<dbReference type="PANTHER" id="PTHR34596">
    <property type="entry name" value="CHITOPORIN"/>
    <property type="match status" value="1"/>
</dbReference>
<evidence type="ECO:0000256" key="2">
    <source>
        <dbReference type="ARBA" id="ARBA00022448"/>
    </source>
</evidence>
<gene>
    <name evidence="4" type="primary">oprD_1</name>
    <name evidence="4" type="ORF">PS833_00018</name>
</gene>
<dbReference type="PANTHER" id="PTHR34596:SF2">
    <property type="entry name" value="CHITOPORIN"/>
    <property type="match status" value="1"/>
</dbReference>
<evidence type="ECO:0000313" key="4">
    <source>
        <dbReference type="EMBL" id="VVN64786.1"/>
    </source>
</evidence>